<dbReference type="InterPro" id="IPR050661">
    <property type="entry name" value="BglG_antiterminators"/>
</dbReference>
<evidence type="ECO:0000313" key="5">
    <source>
        <dbReference type="Proteomes" id="UP000239181"/>
    </source>
</evidence>
<dbReference type="Gene3D" id="3.40.930.10">
    <property type="entry name" value="Mannitol-specific EII, Chain A"/>
    <property type="match status" value="1"/>
</dbReference>
<proteinExistence type="predicted"/>
<dbReference type="PROSITE" id="PS51094">
    <property type="entry name" value="PTS_EIIA_TYPE_2"/>
    <property type="match status" value="1"/>
</dbReference>
<feature type="domain" description="PTS EIIA type-2" evidence="2">
    <location>
        <begin position="494"/>
        <end position="634"/>
    </location>
</feature>
<dbReference type="CDD" id="cd00211">
    <property type="entry name" value="PTS_IIA_fru"/>
    <property type="match status" value="1"/>
</dbReference>
<dbReference type="InterPro" id="IPR016152">
    <property type="entry name" value="PTrfase/Anion_transptr"/>
</dbReference>
<gene>
    <name evidence="4" type="ORF">CQW29_01325</name>
</gene>
<keyword evidence="5" id="KW-1185">Reference proteome</keyword>
<sequence>MRLFTNKRVRDIFVQIAKGPATQAFLAKEMNVSTRTIRSDLKELSDIIPRYGISLLYDRKTGFEVKCDDPASYHALLEESDRPVNQTRSAADRRKQLMALLLRQQGYVALEELESDWFISIYSLKNDVALLKRHFSFYQIAVNAVGNERLRIAGDEVNIRRCIYDHLLRSTETESDYRELFACESAFSEIKNALSQLLVNNQLRFSDVNLRSFTLCCGIALERIRGGNWLLDYDFNQCDTLWKPIARQVLQLLLADQSGSVPPGEVNYMAMNLSAFCSVSGDSDLPDRCYDAELTVMNHFLSYVSSVWYCDVSYDEQSKKNLLNHIKAMRTRVNHGITIINPLLDQIKRHYPLMYEMTLTAFSELDNFFTGKLSDDEIGYLVMHIGAVLEDTLYQHQGSAVSALIVSDQGMASTRIVSQRIVRMYPNMAIGEPISVQQYQAMENIAEDVVISMVPVVEKNRKVINLPALPERWQLENIKYYLTNHRSPADTVMNYFSPAHFFIFEQSEHNKDSLIEFLARRLESTGKVDARYLPSVVEREAHASTLLADKIAIPHPMGLVASTTQVTVAVFPQGIEWDVGKVVKLVFMLAISEDAFVDSMIIYDYLTNILDDDIIDKLSASGTFADFMCLSGRYFI</sequence>
<dbReference type="PANTHER" id="PTHR30185:SF13">
    <property type="entry name" value="LICABCH OPERON REGULATOR-RELATED"/>
    <property type="match status" value="1"/>
</dbReference>
<comment type="caution">
    <text evidence="4">The sequence shown here is derived from an EMBL/GenBank/DDBJ whole genome shotgun (WGS) entry which is preliminary data.</text>
</comment>
<feature type="domain" description="PRD" evidence="3">
    <location>
        <begin position="288"/>
        <end position="395"/>
    </location>
</feature>
<dbReference type="InterPro" id="IPR002178">
    <property type="entry name" value="PTS_EIIA_type-2_dom"/>
</dbReference>
<dbReference type="Proteomes" id="UP000239181">
    <property type="component" value="Unassembled WGS sequence"/>
</dbReference>
<dbReference type="EMBL" id="PDET01000001">
    <property type="protein sequence ID" value="PRD17304.1"/>
    <property type="molecule type" value="Genomic_DNA"/>
</dbReference>
<evidence type="ECO:0000313" key="4">
    <source>
        <dbReference type="EMBL" id="PRD17304.1"/>
    </source>
</evidence>
<dbReference type="PROSITE" id="PS51372">
    <property type="entry name" value="PRD_2"/>
    <property type="match status" value="1"/>
</dbReference>
<keyword evidence="1" id="KW-0677">Repeat</keyword>
<dbReference type="SUPFAM" id="SSF63520">
    <property type="entry name" value="PTS-regulatory domain, PRD"/>
    <property type="match status" value="1"/>
</dbReference>
<dbReference type="Gene3D" id="1.10.1790.10">
    <property type="entry name" value="PRD domain"/>
    <property type="match status" value="1"/>
</dbReference>
<dbReference type="CDD" id="cd05568">
    <property type="entry name" value="PTS_IIB_bgl_like"/>
    <property type="match status" value="1"/>
</dbReference>
<dbReference type="AlphaFoldDB" id="A0A2S9IHQ3"/>
<dbReference type="SUPFAM" id="SSF55804">
    <property type="entry name" value="Phoshotransferase/anion transport protein"/>
    <property type="match status" value="1"/>
</dbReference>
<name>A0A2S9IHQ3_9GAMM</name>
<evidence type="ECO:0000259" key="2">
    <source>
        <dbReference type="PROSITE" id="PS51094"/>
    </source>
</evidence>
<protein>
    <submittedName>
        <fullName evidence="4">Uncharacterized protein</fullName>
    </submittedName>
</protein>
<accession>A0A2S9IHQ3</accession>
<dbReference type="InterPro" id="IPR013196">
    <property type="entry name" value="HTH_11"/>
</dbReference>
<dbReference type="Pfam" id="PF00359">
    <property type="entry name" value="PTS_EIIA_2"/>
    <property type="match status" value="1"/>
</dbReference>
<dbReference type="PANTHER" id="PTHR30185">
    <property type="entry name" value="CRYPTIC BETA-GLUCOSIDE BGL OPERON ANTITERMINATOR"/>
    <property type="match status" value="1"/>
</dbReference>
<dbReference type="InterPro" id="IPR011608">
    <property type="entry name" value="PRD"/>
</dbReference>
<dbReference type="RefSeq" id="WP_105590903.1">
    <property type="nucleotide sequence ID" value="NZ_PDET01000001.1"/>
</dbReference>
<evidence type="ECO:0000256" key="1">
    <source>
        <dbReference type="ARBA" id="ARBA00022737"/>
    </source>
</evidence>
<reference evidence="4 5" key="1">
    <citation type="submission" date="2017-10" db="EMBL/GenBank/DDBJ databases">
        <title>Draft genome of two endophytic bacteria isolated from 'guarana' Paullinia cupana (Mart.) Ducke.</title>
        <authorList>
            <person name="Siqueira K.A."/>
            <person name="Liotti R.G."/>
            <person name="Mendes T.A."/>
            <person name="Soares M.A."/>
        </authorList>
    </citation>
    <scope>NUCLEOTIDE SEQUENCE [LARGE SCALE GENOMIC DNA]</scope>
    <source>
        <strain evidence="4 5">342</strain>
    </source>
</reference>
<dbReference type="Gene3D" id="1.10.10.10">
    <property type="entry name" value="Winged helix-like DNA-binding domain superfamily/Winged helix DNA-binding domain"/>
    <property type="match status" value="1"/>
</dbReference>
<dbReference type="Pfam" id="PF00874">
    <property type="entry name" value="PRD"/>
    <property type="match status" value="1"/>
</dbReference>
<dbReference type="InterPro" id="IPR036634">
    <property type="entry name" value="PRD_sf"/>
</dbReference>
<dbReference type="Pfam" id="PF08279">
    <property type="entry name" value="HTH_11"/>
    <property type="match status" value="1"/>
</dbReference>
<dbReference type="OrthoDB" id="6628642at2"/>
<organism evidence="4 5">
    <name type="scientific">Pantoea coffeiphila</name>
    <dbReference type="NCBI Taxonomy" id="1465635"/>
    <lineage>
        <taxon>Bacteria</taxon>
        <taxon>Pseudomonadati</taxon>
        <taxon>Pseudomonadota</taxon>
        <taxon>Gammaproteobacteria</taxon>
        <taxon>Enterobacterales</taxon>
        <taxon>Erwiniaceae</taxon>
        <taxon>Pantoea</taxon>
    </lineage>
</organism>
<evidence type="ECO:0000259" key="3">
    <source>
        <dbReference type="PROSITE" id="PS51372"/>
    </source>
</evidence>
<dbReference type="GO" id="GO:0006355">
    <property type="term" value="P:regulation of DNA-templated transcription"/>
    <property type="evidence" value="ECO:0007669"/>
    <property type="project" value="InterPro"/>
</dbReference>
<dbReference type="InterPro" id="IPR036388">
    <property type="entry name" value="WH-like_DNA-bd_sf"/>
</dbReference>